<dbReference type="InterPro" id="IPR037523">
    <property type="entry name" value="VOC_core"/>
</dbReference>
<dbReference type="RefSeq" id="WP_256706604.1">
    <property type="nucleotide sequence ID" value="NZ_CP101914.1"/>
</dbReference>
<sequence length="136" mass="15378">MTDFQIEKLNTIVVPVKDLDRSTAFYKNVLHIEQGFTDKSMAFFSVGTPEHKITILLHIIDEPEPVEKGIVIEFLVDNVISAVSSLRNRNVEIVQDPTDRPWGVKETVIADPDGYKIWIVETVSGKQGEIKNGYSY</sequence>
<dbReference type="Proteomes" id="UP001059773">
    <property type="component" value="Chromosome"/>
</dbReference>
<dbReference type="InterPro" id="IPR029068">
    <property type="entry name" value="Glyas_Bleomycin-R_OHBP_Dase"/>
</dbReference>
<reference evidence="2" key="1">
    <citation type="submission" date="2022-07" db="EMBL/GenBank/DDBJ databases">
        <title>FELIX.</title>
        <authorList>
            <person name="Wan K.H."/>
            <person name="Park S."/>
            <person name="Lawrence Q."/>
            <person name="Eichenberger J.P."/>
            <person name="Booth B.W."/>
            <person name="Piaggio A.J."/>
            <person name="Chandler J.C."/>
            <person name="Franklin A.B."/>
            <person name="Celniker S.E."/>
        </authorList>
    </citation>
    <scope>NUCLEOTIDE SEQUENCE</scope>
    <source>
        <strain evidence="2">QA-1986 374</strain>
    </source>
</reference>
<accession>A0ABY5JLJ5</accession>
<dbReference type="Gene3D" id="3.10.180.10">
    <property type="entry name" value="2,3-Dihydroxybiphenyl 1,2-Dioxygenase, domain 1"/>
    <property type="match status" value="1"/>
</dbReference>
<gene>
    <name evidence="2" type="ORF">NP439_14010</name>
</gene>
<evidence type="ECO:0000313" key="2">
    <source>
        <dbReference type="EMBL" id="UUI01176.1"/>
    </source>
</evidence>
<dbReference type="Pfam" id="PF00903">
    <property type="entry name" value="Glyoxalase"/>
    <property type="match status" value="1"/>
</dbReference>
<dbReference type="PROSITE" id="PS51819">
    <property type="entry name" value="VOC"/>
    <property type="match status" value="1"/>
</dbReference>
<proteinExistence type="predicted"/>
<evidence type="ECO:0000313" key="3">
    <source>
        <dbReference type="Proteomes" id="UP001059773"/>
    </source>
</evidence>
<name>A0ABY5JLJ5_9BACI</name>
<feature type="domain" description="VOC" evidence="1">
    <location>
        <begin position="8"/>
        <end position="122"/>
    </location>
</feature>
<evidence type="ECO:0000259" key="1">
    <source>
        <dbReference type="PROSITE" id="PS51819"/>
    </source>
</evidence>
<dbReference type="SUPFAM" id="SSF54593">
    <property type="entry name" value="Glyoxalase/Bleomycin resistance protein/Dihydroxybiphenyl dioxygenase"/>
    <property type="match status" value="1"/>
</dbReference>
<dbReference type="InterPro" id="IPR004360">
    <property type="entry name" value="Glyas_Fos-R_dOase_dom"/>
</dbReference>
<protein>
    <submittedName>
        <fullName evidence="2">VOC family protein</fullName>
    </submittedName>
</protein>
<dbReference type="EMBL" id="CP101914">
    <property type="protein sequence ID" value="UUI01176.1"/>
    <property type="molecule type" value="Genomic_DNA"/>
</dbReference>
<keyword evidence="3" id="KW-1185">Reference proteome</keyword>
<organism evidence="2 3">
    <name type="scientific">Oceanobacillus jeddahense</name>
    <dbReference type="NCBI Taxonomy" id="1462527"/>
    <lineage>
        <taxon>Bacteria</taxon>
        <taxon>Bacillati</taxon>
        <taxon>Bacillota</taxon>
        <taxon>Bacilli</taxon>
        <taxon>Bacillales</taxon>
        <taxon>Bacillaceae</taxon>
        <taxon>Oceanobacillus</taxon>
    </lineage>
</organism>